<evidence type="ECO:0000256" key="3">
    <source>
        <dbReference type="SAM" id="Coils"/>
    </source>
</evidence>
<gene>
    <name evidence="4" type="ORF">LNQ49_22875</name>
</gene>
<dbReference type="InterPro" id="IPR010131">
    <property type="entry name" value="MdtP/NodT-like"/>
</dbReference>
<dbReference type="NCBIfam" id="TIGR01845">
    <property type="entry name" value="outer_NodT"/>
    <property type="match status" value="1"/>
</dbReference>
<dbReference type="InterPro" id="IPR003423">
    <property type="entry name" value="OMP_efflux"/>
</dbReference>
<sequence>MKKSLNSALKRENRLLYFRSTNSNYMLVLAFVLLLTACSAPRVAEPQKAKTLPESFDTKRKKTTDNQDAFIPLKTASYFKDPELEKLLDKAILQNPDYLILQERILIANSNLKVAKLALLPSFDIQADMSGTRYGKYTMDGVGNFDTNLSQNITEKQRIATDLTPNLFLAGKVSWEADIWGKLSNRKKAARQRYFASKEGMRLLQTRLLSDIATLYYKLVALDKQAVIYKKNLATQQRALDIISAQRSVGKATELAVQQFNAQNNNILAEAEQLNLSIDQTEKAILNLLGEYGGTVSRSSDFLSGHLEVLNQKISVDSIIHNRPDVSEAYFELLATNADAKAARAAFFPTINLGAYGGLNSFSFPTFFDSQSFAWQLLGGISAPIFNKGQIKQDFFVANKKQQISFLTYQNTITVAYNELSALLHRTEAFQDVLTYKSKEIEHLEIAVNVSNDLYLSGYANYLEIISAQKNKLQAELDFVDIQLKNADSQVLLYKALGGGIN</sequence>
<comment type="similarity">
    <text evidence="1 2">Belongs to the outer membrane factor (OMF) (TC 1.B.17) family.</text>
</comment>
<dbReference type="Gene3D" id="1.20.1600.10">
    <property type="entry name" value="Outer membrane efflux proteins (OEP)"/>
    <property type="match status" value="1"/>
</dbReference>
<keyword evidence="2" id="KW-0812">Transmembrane</keyword>
<dbReference type="EMBL" id="JAJJMO010000001">
    <property type="protein sequence ID" value="MCC9074437.1"/>
    <property type="molecule type" value="Genomic_DNA"/>
</dbReference>
<comment type="subcellular location">
    <subcellularLocation>
        <location evidence="2">Cell membrane</location>
        <topology evidence="2">Lipid-anchor</topology>
    </subcellularLocation>
</comment>
<dbReference type="PANTHER" id="PTHR30203:SF30">
    <property type="entry name" value="OUTER MEMBRANE PROTEIN-RELATED"/>
    <property type="match status" value="1"/>
</dbReference>
<accession>A0ABS8N081</accession>
<keyword evidence="3" id="KW-0175">Coiled coil</keyword>
<evidence type="ECO:0000256" key="1">
    <source>
        <dbReference type="ARBA" id="ARBA00007613"/>
    </source>
</evidence>
<keyword evidence="5" id="KW-1185">Reference proteome</keyword>
<organism evidence="4 5">
    <name type="scientific">Flavobacterium pisciphilum</name>
    <dbReference type="NCBI Taxonomy" id="2893755"/>
    <lineage>
        <taxon>Bacteria</taxon>
        <taxon>Pseudomonadati</taxon>
        <taxon>Bacteroidota</taxon>
        <taxon>Flavobacteriia</taxon>
        <taxon>Flavobacteriales</taxon>
        <taxon>Flavobacteriaceae</taxon>
        <taxon>Flavobacterium</taxon>
    </lineage>
</organism>
<keyword evidence="2" id="KW-1134">Transmembrane beta strand</keyword>
<dbReference type="RefSeq" id="WP_229991248.1">
    <property type="nucleotide sequence ID" value="NZ_JAJJMO010000001.1"/>
</dbReference>
<keyword evidence="2" id="KW-0449">Lipoprotein</keyword>
<name>A0ABS8N081_9FLAO</name>
<evidence type="ECO:0000313" key="5">
    <source>
        <dbReference type="Proteomes" id="UP001430919"/>
    </source>
</evidence>
<keyword evidence="2" id="KW-0472">Membrane</keyword>
<evidence type="ECO:0000256" key="2">
    <source>
        <dbReference type="RuleBase" id="RU362097"/>
    </source>
</evidence>
<dbReference type="SUPFAM" id="SSF56954">
    <property type="entry name" value="Outer membrane efflux proteins (OEP)"/>
    <property type="match status" value="1"/>
</dbReference>
<reference evidence="4" key="1">
    <citation type="submission" date="2021-11" db="EMBL/GenBank/DDBJ databases">
        <title>Description of novel Flavobacterium species.</title>
        <authorList>
            <person name="Saticioglu I.B."/>
            <person name="Ay H."/>
            <person name="Altun S."/>
            <person name="Duman M."/>
        </authorList>
    </citation>
    <scope>NUCLEOTIDE SEQUENCE</scope>
    <source>
        <strain evidence="4">F-65</strain>
    </source>
</reference>
<proteinExistence type="inferred from homology"/>
<dbReference type="Proteomes" id="UP001430919">
    <property type="component" value="Unassembled WGS sequence"/>
</dbReference>
<feature type="coiled-coil region" evidence="3">
    <location>
        <begin position="257"/>
        <end position="291"/>
    </location>
</feature>
<dbReference type="Gene3D" id="2.20.200.10">
    <property type="entry name" value="Outer membrane efflux proteins (OEP)"/>
    <property type="match status" value="1"/>
</dbReference>
<comment type="caution">
    <text evidence="4">The sequence shown here is derived from an EMBL/GenBank/DDBJ whole genome shotgun (WGS) entry which is preliminary data.</text>
</comment>
<protein>
    <submittedName>
        <fullName evidence="4">Efflux transporter outer membrane subunit</fullName>
    </submittedName>
</protein>
<keyword evidence="2" id="KW-0564">Palmitate</keyword>
<evidence type="ECO:0000313" key="4">
    <source>
        <dbReference type="EMBL" id="MCC9074437.1"/>
    </source>
</evidence>
<dbReference type="PANTHER" id="PTHR30203">
    <property type="entry name" value="OUTER MEMBRANE CATION EFFLUX PROTEIN"/>
    <property type="match status" value="1"/>
</dbReference>
<dbReference type="Pfam" id="PF02321">
    <property type="entry name" value="OEP"/>
    <property type="match status" value="2"/>
</dbReference>